<dbReference type="InterPro" id="IPR041497">
    <property type="entry name" value="Thump-like"/>
</dbReference>
<dbReference type="Gene3D" id="3.40.50.150">
    <property type="entry name" value="Vaccinia Virus protein VP39"/>
    <property type="match status" value="1"/>
</dbReference>
<keyword evidence="2" id="KW-0489">Methyltransferase</keyword>
<evidence type="ECO:0000313" key="2">
    <source>
        <dbReference type="EMBL" id="MBM9476189.1"/>
    </source>
</evidence>
<dbReference type="RefSeq" id="WP_205256275.1">
    <property type="nucleotide sequence ID" value="NZ_BAAAPV010000003.1"/>
</dbReference>
<evidence type="ECO:0000259" key="1">
    <source>
        <dbReference type="Pfam" id="PF18096"/>
    </source>
</evidence>
<feature type="domain" description="THUMP-like" evidence="1">
    <location>
        <begin position="316"/>
        <end position="390"/>
    </location>
</feature>
<dbReference type="InterPro" id="IPR029063">
    <property type="entry name" value="SAM-dependent_MTases_sf"/>
</dbReference>
<sequence length="394" mass="42564">MSYDFSLDDVAFLTGPAGERAMVGARDLPLTDATLIADLSRLRRDVGERAAPVAETIRLRRRAQLKLGDLAADWLFTDEALQQASPLPVARHRADRLAGVPVHDVTCSIGTELITLAATSPVVVGSDVDPVRLAMARHNLDRTSGAEGVLLVRADARTRTTRGLLPYADPGRRGGGRRITTVDTLPPVADLEAAWTGRPPVLRLPPGVDYDALDRPGEVEVVSLDGAVREAVLWPVELATVRRRASVLTSDGPGWQIDTDEPDDVPVGPPGRWIVDPDGAVVRAHLVRHYAFRHGLWQLDSHLAYLTGNTPPPGTRAFEVLDTAPFTERTVAGWCRRDGVGTLEIKQRGTAVVPDALRVRLRPALKGPTTTAATLVVARVGRSTQAYWCRAHAA</sequence>
<dbReference type="Proteomes" id="UP000663801">
    <property type="component" value="Unassembled WGS sequence"/>
</dbReference>
<dbReference type="PANTHER" id="PTHR14741:SF32">
    <property type="entry name" value="TRIMETHYLGUANOSINE SYNTHASE"/>
    <property type="match status" value="1"/>
</dbReference>
<dbReference type="PANTHER" id="PTHR14741">
    <property type="entry name" value="S-ADENOSYLMETHIONINE-DEPENDENT METHYLTRANSFERASE RELATED"/>
    <property type="match status" value="1"/>
</dbReference>
<dbReference type="SUPFAM" id="SSF53335">
    <property type="entry name" value="S-adenosyl-L-methionine-dependent methyltransferases"/>
    <property type="match status" value="1"/>
</dbReference>
<evidence type="ECO:0000313" key="3">
    <source>
        <dbReference type="Proteomes" id="UP000663801"/>
    </source>
</evidence>
<keyword evidence="2" id="KW-0808">Transferase</keyword>
<comment type="caution">
    <text evidence="2">The sequence shown here is derived from an EMBL/GenBank/DDBJ whole genome shotgun (WGS) entry which is preliminary data.</text>
</comment>
<reference evidence="2" key="1">
    <citation type="submission" date="2021-01" db="EMBL/GenBank/DDBJ databases">
        <title>KCTC 19127 draft genome.</title>
        <authorList>
            <person name="An D."/>
        </authorList>
    </citation>
    <scope>NUCLEOTIDE SEQUENCE</scope>
    <source>
        <strain evidence="2">KCTC 19127</strain>
    </source>
</reference>
<accession>A0A939C4X4</accession>
<gene>
    <name evidence="2" type="ORF">JL107_07005</name>
</gene>
<dbReference type="Pfam" id="PF18096">
    <property type="entry name" value="Thump_like"/>
    <property type="match status" value="1"/>
</dbReference>
<dbReference type="AlphaFoldDB" id="A0A939C4X4"/>
<keyword evidence="3" id="KW-1185">Reference proteome</keyword>
<protein>
    <submittedName>
        <fullName evidence="2">Class I SAM-dependent methyltransferase</fullName>
    </submittedName>
</protein>
<organism evidence="2 3">
    <name type="scientific">Nakamurella flavida</name>
    <dbReference type="NCBI Taxonomy" id="363630"/>
    <lineage>
        <taxon>Bacteria</taxon>
        <taxon>Bacillati</taxon>
        <taxon>Actinomycetota</taxon>
        <taxon>Actinomycetes</taxon>
        <taxon>Nakamurellales</taxon>
        <taxon>Nakamurellaceae</taxon>
        <taxon>Nakamurella</taxon>
    </lineage>
</organism>
<name>A0A939C4X4_9ACTN</name>
<dbReference type="GO" id="GO:0032259">
    <property type="term" value="P:methylation"/>
    <property type="evidence" value="ECO:0007669"/>
    <property type="project" value="UniProtKB-KW"/>
</dbReference>
<dbReference type="EMBL" id="JAERWL010000006">
    <property type="protein sequence ID" value="MBM9476189.1"/>
    <property type="molecule type" value="Genomic_DNA"/>
</dbReference>
<proteinExistence type="predicted"/>
<dbReference type="GO" id="GO:0008168">
    <property type="term" value="F:methyltransferase activity"/>
    <property type="evidence" value="ECO:0007669"/>
    <property type="project" value="UniProtKB-KW"/>
</dbReference>